<keyword evidence="4" id="KW-0131">Cell cycle</keyword>
<name>A0AAN7JPM0_9MYRT</name>
<sequence length="358" mass="40205">MGEDESLSCFLCEESEACLDEEDEVEPLFYGSCVFSEKEDEEYVNMLFDRETSSGSFHCTEDRWSSGDWIKRARVEAFSWIITTRAFFGFQFPTAYLSMTYFDRFLSKRSPVSEDSWAIRLLAVACLSLAAKMEEIHVPMLSDFSSKDHTFRGEVVQGMELLVLKTIEWRMESITPFLFLHFLVSKLSNHPLQADLIPRTIRLILGMAKEVYILHHRPSSVAAAAVLAASCSELAKEELECKLNCNSSCARLDIDAVFSCYGIMRGLDVDPISPIASWDSLTTTTSAINGNSTKKRKRIGFHDEDDDLRGEAVDDVMQVVGGLQFTAGRTQNSQLANVKAVGCTIGRLDNLLSLERFL</sequence>
<dbReference type="InterPro" id="IPR006671">
    <property type="entry name" value="Cyclin_N"/>
</dbReference>
<dbReference type="GO" id="GO:0051301">
    <property type="term" value="P:cell division"/>
    <property type="evidence" value="ECO:0007669"/>
    <property type="project" value="UniProtKB-KW"/>
</dbReference>
<dbReference type="InterPro" id="IPR048258">
    <property type="entry name" value="Cyclins_cyclin-box"/>
</dbReference>
<reference evidence="7 8" key="1">
    <citation type="journal article" date="2023" name="Hortic Res">
        <title>Pangenome of water caltrop reveals structural variations and asymmetric subgenome divergence after allopolyploidization.</title>
        <authorList>
            <person name="Zhang X."/>
            <person name="Chen Y."/>
            <person name="Wang L."/>
            <person name="Yuan Y."/>
            <person name="Fang M."/>
            <person name="Shi L."/>
            <person name="Lu R."/>
            <person name="Comes H.P."/>
            <person name="Ma Y."/>
            <person name="Chen Y."/>
            <person name="Huang G."/>
            <person name="Zhou Y."/>
            <person name="Zheng Z."/>
            <person name="Qiu Y."/>
        </authorList>
    </citation>
    <scope>NUCLEOTIDE SEQUENCE [LARGE SCALE GENOMIC DNA]</scope>
    <source>
        <tissue evidence="7">Roots</tissue>
    </source>
</reference>
<dbReference type="CDD" id="cd20543">
    <property type="entry name" value="CYCLIN_AtCycD-like_rpt1"/>
    <property type="match status" value="1"/>
</dbReference>
<dbReference type="InterPro" id="IPR013763">
    <property type="entry name" value="Cyclin-like_dom"/>
</dbReference>
<proteinExistence type="inferred from homology"/>
<evidence type="ECO:0000256" key="2">
    <source>
        <dbReference type="ARBA" id="ARBA00022618"/>
    </source>
</evidence>
<dbReference type="Pfam" id="PF00134">
    <property type="entry name" value="Cyclin_N"/>
    <property type="match status" value="1"/>
</dbReference>
<dbReference type="PANTHER" id="PTHR10177">
    <property type="entry name" value="CYCLINS"/>
    <property type="match status" value="1"/>
</dbReference>
<evidence type="ECO:0000256" key="5">
    <source>
        <dbReference type="RuleBase" id="RU000383"/>
    </source>
</evidence>
<dbReference type="FunFam" id="1.10.472.10:FF:000069">
    <property type="entry name" value="Cyclin-D5-1"/>
    <property type="match status" value="1"/>
</dbReference>
<evidence type="ECO:0000256" key="3">
    <source>
        <dbReference type="ARBA" id="ARBA00023127"/>
    </source>
</evidence>
<keyword evidence="8" id="KW-1185">Reference proteome</keyword>
<evidence type="ECO:0000256" key="1">
    <source>
        <dbReference type="ARBA" id="ARBA00009065"/>
    </source>
</evidence>
<dbReference type="EMBL" id="JAXIOK010000017">
    <property type="protein sequence ID" value="KAK4751469.1"/>
    <property type="molecule type" value="Genomic_DNA"/>
</dbReference>
<accession>A0AAN7JPM0</accession>
<evidence type="ECO:0000256" key="4">
    <source>
        <dbReference type="ARBA" id="ARBA00023306"/>
    </source>
</evidence>
<dbReference type="AlphaFoldDB" id="A0AAN7JPM0"/>
<dbReference type="InterPro" id="IPR039361">
    <property type="entry name" value="Cyclin"/>
</dbReference>
<gene>
    <name evidence="7" type="ORF">SAY87_004951</name>
</gene>
<protein>
    <recommendedName>
        <fullName evidence="6">Cyclin-like domain-containing protein</fullName>
    </recommendedName>
</protein>
<dbReference type="Proteomes" id="UP001345219">
    <property type="component" value="Chromosome 4"/>
</dbReference>
<dbReference type="SUPFAM" id="SSF47954">
    <property type="entry name" value="Cyclin-like"/>
    <property type="match status" value="1"/>
</dbReference>
<evidence type="ECO:0000313" key="7">
    <source>
        <dbReference type="EMBL" id="KAK4751469.1"/>
    </source>
</evidence>
<dbReference type="Gene3D" id="1.10.472.10">
    <property type="entry name" value="Cyclin-like"/>
    <property type="match status" value="2"/>
</dbReference>
<keyword evidence="2" id="KW-0132">Cell division</keyword>
<evidence type="ECO:0000313" key="8">
    <source>
        <dbReference type="Proteomes" id="UP001345219"/>
    </source>
</evidence>
<dbReference type="PROSITE" id="PS00292">
    <property type="entry name" value="CYCLINS"/>
    <property type="match status" value="1"/>
</dbReference>
<organism evidence="7 8">
    <name type="scientific">Trapa incisa</name>
    <dbReference type="NCBI Taxonomy" id="236973"/>
    <lineage>
        <taxon>Eukaryota</taxon>
        <taxon>Viridiplantae</taxon>
        <taxon>Streptophyta</taxon>
        <taxon>Embryophyta</taxon>
        <taxon>Tracheophyta</taxon>
        <taxon>Spermatophyta</taxon>
        <taxon>Magnoliopsida</taxon>
        <taxon>eudicotyledons</taxon>
        <taxon>Gunneridae</taxon>
        <taxon>Pentapetalae</taxon>
        <taxon>rosids</taxon>
        <taxon>malvids</taxon>
        <taxon>Myrtales</taxon>
        <taxon>Lythraceae</taxon>
        <taxon>Trapa</taxon>
    </lineage>
</organism>
<dbReference type="SMART" id="SM00385">
    <property type="entry name" value="CYCLIN"/>
    <property type="match status" value="1"/>
</dbReference>
<comment type="similarity">
    <text evidence="1">Belongs to the cyclin family. Cyclin D subfamily.</text>
</comment>
<keyword evidence="3 5" id="KW-0195">Cyclin</keyword>
<dbReference type="InterPro" id="IPR036915">
    <property type="entry name" value="Cyclin-like_sf"/>
</dbReference>
<feature type="domain" description="Cyclin-like" evidence="6">
    <location>
        <begin position="79"/>
        <end position="165"/>
    </location>
</feature>
<comment type="caution">
    <text evidence="7">The sequence shown here is derived from an EMBL/GenBank/DDBJ whole genome shotgun (WGS) entry which is preliminary data.</text>
</comment>
<evidence type="ECO:0000259" key="6">
    <source>
        <dbReference type="SMART" id="SM00385"/>
    </source>
</evidence>